<protein>
    <recommendedName>
        <fullName evidence="3 6">Beta-lactamase</fullName>
        <ecNumber evidence="3 6">3.5.2.6</ecNumber>
    </recommendedName>
</protein>
<dbReference type="InterPro" id="IPR012338">
    <property type="entry name" value="Beta-lactam/transpept-like"/>
</dbReference>
<accession>A0A7W9ZEM6</accession>
<evidence type="ECO:0000256" key="4">
    <source>
        <dbReference type="ARBA" id="ARBA00022801"/>
    </source>
</evidence>
<comment type="catalytic activity">
    <reaction evidence="1 6">
        <text>a beta-lactam + H2O = a substituted beta-amino acid</text>
        <dbReference type="Rhea" id="RHEA:20401"/>
        <dbReference type="ChEBI" id="CHEBI:15377"/>
        <dbReference type="ChEBI" id="CHEBI:35627"/>
        <dbReference type="ChEBI" id="CHEBI:140347"/>
        <dbReference type="EC" id="3.5.2.6"/>
    </reaction>
</comment>
<dbReference type="PANTHER" id="PTHR35333">
    <property type="entry name" value="BETA-LACTAMASE"/>
    <property type="match status" value="1"/>
</dbReference>
<dbReference type="GO" id="GO:0046677">
    <property type="term" value="P:response to antibiotic"/>
    <property type="evidence" value="ECO:0007669"/>
    <property type="project" value="UniProtKB-UniRule"/>
</dbReference>
<dbReference type="Gene3D" id="3.40.710.10">
    <property type="entry name" value="DD-peptidase/beta-lactamase superfamily"/>
    <property type="match status" value="1"/>
</dbReference>
<dbReference type="PANTHER" id="PTHR35333:SF3">
    <property type="entry name" value="BETA-LACTAMASE-TYPE TRANSPEPTIDASE FOLD CONTAINING PROTEIN"/>
    <property type="match status" value="1"/>
</dbReference>
<evidence type="ECO:0000256" key="3">
    <source>
        <dbReference type="ARBA" id="ARBA00012865"/>
    </source>
</evidence>
<feature type="chain" id="PRO_5030576410" description="Beta-lactamase" evidence="7">
    <location>
        <begin position="23"/>
        <end position="309"/>
    </location>
</feature>
<organism evidence="9 10">
    <name type="scientific">Novispirillum itersonii</name>
    <name type="common">Aquaspirillum itersonii</name>
    <dbReference type="NCBI Taxonomy" id="189"/>
    <lineage>
        <taxon>Bacteria</taxon>
        <taxon>Pseudomonadati</taxon>
        <taxon>Pseudomonadota</taxon>
        <taxon>Alphaproteobacteria</taxon>
        <taxon>Rhodospirillales</taxon>
        <taxon>Novispirillaceae</taxon>
        <taxon>Novispirillum</taxon>
    </lineage>
</organism>
<dbReference type="Pfam" id="PF13354">
    <property type="entry name" value="Beta-lactamase2"/>
    <property type="match status" value="1"/>
</dbReference>
<dbReference type="PROSITE" id="PS00146">
    <property type="entry name" value="BETA_LACTAMASE_A"/>
    <property type="match status" value="1"/>
</dbReference>
<evidence type="ECO:0000256" key="2">
    <source>
        <dbReference type="ARBA" id="ARBA00009009"/>
    </source>
</evidence>
<dbReference type="EMBL" id="JACIIX010000001">
    <property type="protein sequence ID" value="MBB6208859.1"/>
    <property type="molecule type" value="Genomic_DNA"/>
</dbReference>
<proteinExistence type="inferred from homology"/>
<evidence type="ECO:0000256" key="6">
    <source>
        <dbReference type="RuleBase" id="RU361140"/>
    </source>
</evidence>
<dbReference type="AlphaFoldDB" id="A0A7W9ZEM6"/>
<evidence type="ECO:0000313" key="9">
    <source>
        <dbReference type="EMBL" id="MBB6208859.1"/>
    </source>
</evidence>
<keyword evidence="10" id="KW-1185">Reference proteome</keyword>
<comment type="caution">
    <text evidence="9">The sequence shown here is derived from an EMBL/GenBank/DDBJ whole genome shotgun (WGS) entry which is preliminary data.</text>
</comment>
<keyword evidence="4 6" id="KW-0378">Hydrolase</keyword>
<evidence type="ECO:0000256" key="1">
    <source>
        <dbReference type="ARBA" id="ARBA00001526"/>
    </source>
</evidence>
<dbReference type="GO" id="GO:0030655">
    <property type="term" value="P:beta-lactam antibiotic catabolic process"/>
    <property type="evidence" value="ECO:0007669"/>
    <property type="project" value="InterPro"/>
</dbReference>
<evidence type="ECO:0000256" key="5">
    <source>
        <dbReference type="ARBA" id="ARBA00023251"/>
    </source>
</evidence>
<reference evidence="9 10" key="1">
    <citation type="submission" date="2020-08" db="EMBL/GenBank/DDBJ databases">
        <title>Genomic Encyclopedia of Type Strains, Phase IV (KMG-IV): sequencing the most valuable type-strain genomes for metagenomic binning, comparative biology and taxonomic classification.</title>
        <authorList>
            <person name="Goeker M."/>
        </authorList>
    </citation>
    <scope>NUCLEOTIDE SEQUENCE [LARGE SCALE GENOMIC DNA]</scope>
    <source>
        <strain evidence="9 10">DSM 11590</strain>
    </source>
</reference>
<evidence type="ECO:0000256" key="7">
    <source>
        <dbReference type="SAM" id="SignalP"/>
    </source>
</evidence>
<comment type="similarity">
    <text evidence="2 6">Belongs to the class-A beta-lactamase family.</text>
</comment>
<dbReference type="Proteomes" id="UP000544872">
    <property type="component" value="Unassembled WGS sequence"/>
</dbReference>
<sequence>MRNRRSGLLALAVAMAGMMVMAAPAGAGQASGQTPGQKSGLNFAPLGKQAMAVERSLGARVGVAVLDTASGQVWEYRGTERFPLNSTFKALACGVLLEKAQRQEADLAQTLPVEAAKLVSYSPVTEKRAGTAMSLTDLCAAAMTYSDNTAANLVLQAIGGPGGLTAALRRIGDPVTRIDRWEPEMNGATPGDLRDTTTPLAMLRTLQALALGPVLGDPAGAQFRQWLVDNQVSGPLLRAGLPADWRVGDRTGAGGHGSRSVVAVVWPPQRSPLVITAYLTGTKADIDRRNAALAGLGQTLAQVVAAGSR</sequence>
<dbReference type="InterPro" id="IPR023650">
    <property type="entry name" value="Beta-lactam_class-A_AS"/>
</dbReference>
<dbReference type="GO" id="GO:0008800">
    <property type="term" value="F:beta-lactamase activity"/>
    <property type="evidence" value="ECO:0007669"/>
    <property type="project" value="UniProtKB-UniRule"/>
</dbReference>
<keyword evidence="5 6" id="KW-0046">Antibiotic resistance</keyword>
<dbReference type="SUPFAM" id="SSF56601">
    <property type="entry name" value="beta-lactamase/transpeptidase-like"/>
    <property type="match status" value="1"/>
</dbReference>
<dbReference type="EC" id="3.5.2.6" evidence="3 6"/>
<dbReference type="NCBIfam" id="NF033103">
    <property type="entry name" value="bla_class_A"/>
    <property type="match status" value="1"/>
</dbReference>
<dbReference type="RefSeq" id="WP_184260379.1">
    <property type="nucleotide sequence ID" value="NZ_JACIIX010000001.1"/>
</dbReference>
<dbReference type="PRINTS" id="PR00118">
    <property type="entry name" value="BLACTAMASEA"/>
</dbReference>
<evidence type="ECO:0000313" key="10">
    <source>
        <dbReference type="Proteomes" id="UP000544872"/>
    </source>
</evidence>
<feature type="signal peptide" evidence="7">
    <location>
        <begin position="1"/>
        <end position="22"/>
    </location>
</feature>
<dbReference type="InterPro" id="IPR000871">
    <property type="entry name" value="Beta-lactam_class-A"/>
</dbReference>
<gene>
    <name evidence="9" type="ORF">FHS48_000240</name>
</gene>
<evidence type="ECO:0000259" key="8">
    <source>
        <dbReference type="Pfam" id="PF13354"/>
    </source>
</evidence>
<keyword evidence="7" id="KW-0732">Signal</keyword>
<feature type="domain" description="Beta-lactamase class A catalytic" evidence="8">
    <location>
        <begin position="62"/>
        <end position="277"/>
    </location>
</feature>
<name>A0A7W9ZEM6_NOVIT</name>
<dbReference type="InterPro" id="IPR045155">
    <property type="entry name" value="Beta-lactam_cat"/>
</dbReference>